<evidence type="ECO:0000313" key="2">
    <source>
        <dbReference type="Proteomes" id="UP000005239"/>
    </source>
</evidence>
<dbReference type="EnsemblMetazoa" id="PPA43806.1">
    <property type="protein sequence ID" value="PPA43806.1"/>
    <property type="gene ID" value="WBGene00282175"/>
</dbReference>
<reference evidence="2" key="1">
    <citation type="journal article" date="2008" name="Nat. Genet.">
        <title>The Pristionchus pacificus genome provides a unique perspective on nematode lifestyle and parasitism.</title>
        <authorList>
            <person name="Dieterich C."/>
            <person name="Clifton S.W."/>
            <person name="Schuster L.N."/>
            <person name="Chinwalla A."/>
            <person name="Delehaunty K."/>
            <person name="Dinkelacker I."/>
            <person name="Fulton L."/>
            <person name="Fulton R."/>
            <person name="Godfrey J."/>
            <person name="Minx P."/>
            <person name="Mitreva M."/>
            <person name="Roeseler W."/>
            <person name="Tian H."/>
            <person name="Witte H."/>
            <person name="Yang S.P."/>
            <person name="Wilson R.K."/>
            <person name="Sommer R.J."/>
        </authorList>
    </citation>
    <scope>NUCLEOTIDE SEQUENCE [LARGE SCALE GENOMIC DNA]</scope>
    <source>
        <strain evidence="2">PS312</strain>
    </source>
</reference>
<organism evidence="1 2">
    <name type="scientific">Pristionchus pacificus</name>
    <name type="common">Parasitic nematode worm</name>
    <dbReference type="NCBI Taxonomy" id="54126"/>
    <lineage>
        <taxon>Eukaryota</taxon>
        <taxon>Metazoa</taxon>
        <taxon>Ecdysozoa</taxon>
        <taxon>Nematoda</taxon>
        <taxon>Chromadorea</taxon>
        <taxon>Rhabditida</taxon>
        <taxon>Rhabditina</taxon>
        <taxon>Diplogasteromorpha</taxon>
        <taxon>Diplogasteroidea</taxon>
        <taxon>Neodiplogasteridae</taxon>
        <taxon>Pristionchus</taxon>
    </lineage>
</organism>
<keyword evidence="2" id="KW-1185">Reference proteome</keyword>
<name>A0A2A6B5I5_PRIPA</name>
<dbReference type="Proteomes" id="UP000005239">
    <property type="component" value="Unassembled WGS sequence"/>
</dbReference>
<evidence type="ECO:0000313" key="1">
    <source>
        <dbReference type="EnsemblMetazoa" id="PPA43806.1"/>
    </source>
</evidence>
<reference evidence="1" key="2">
    <citation type="submission" date="2022-06" db="UniProtKB">
        <authorList>
            <consortium name="EnsemblMetazoa"/>
        </authorList>
    </citation>
    <scope>IDENTIFICATION</scope>
    <source>
        <strain evidence="1">PS312</strain>
    </source>
</reference>
<sequence>MTAPKDVEKELEGWGVSSFCFISRQKPKNNSENGDGNHATAPKRWENGTPSSFLNALPLPPVISGADSSSSSSEMLQMCDLELLTSRRSILPYLSSEANRLGYGCEERQYGIRGEHDGQNAE</sequence>
<proteinExistence type="predicted"/>
<gene>
    <name evidence="1" type="primary">WBGene00282175</name>
</gene>
<dbReference type="AlphaFoldDB" id="A0A2A6B5I5"/>
<protein>
    <submittedName>
        <fullName evidence="1">Uncharacterized protein</fullName>
    </submittedName>
</protein>
<accession>A0A2A6B5I5</accession>
<accession>A0A8R1YYT5</accession>